<protein>
    <submittedName>
        <fullName evidence="3">Uncharacterized protein</fullName>
    </submittedName>
</protein>
<feature type="region of interest" description="Disordered" evidence="1">
    <location>
        <begin position="67"/>
        <end position="111"/>
    </location>
</feature>
<dbReference type="AlphaFoldDB" id="A0A852VL04"/>
<name>A0A852VL04_9BACT</name>
<keyword evidence="2" id="KW-0732">Signal</keyword>
<evidence type="ECO:0000313" key="3">
    <source>
        <dbReference type="EMBL" id="NYF90795.1"/>
    </source>
</evidence>
<accession>A0A852VL04</accession>
<evidence type="ECO:0000313" key="4">
    <source>
        <dbReference type="Proteomes" id="UP000564385"/>
    </source>
</evidence>
<feature type="signal peptide" evidence="2">
    <location>
        <begin position="1"/>
        <end position="34"/>
    </location>
</feature>
<evidence type="ECO:0000256" key="1">
    <source>
        <dbReference type="SAM" id="MobiDB-lite"/>
    </source>
</evidence>
<dbReference type="Proteomes" id="UP000564385">
    <property type="component" value="Unassembled WGS sequence"/>
</dbReference>
<evidence type="ECO:0000256" key="2">
    <source>
        <dbReference type="SAM" id="SignalP"/>
    </source>
</evidence>
<comment type="caution">
    <text evidence="3">The sequence shown here is derived from an EMBL/GenBank/DDBJ whole genome shotgun (WGS) entry which is preliminary data.</text>
</comment>
<proteinExistence type="predicted"/>
<dbReference type="EMBL" id="JACCCU010000002">
    <property type="protein sequence ID" value="NYF90795.1"/>
    <property type="molecule type" value="Genomic_DNA"/>
</dbReference>
<organism evidence="3 4">
    <name type="scientific">Tunturiibacter lichenicola</name>
    <dbReference type="NCBI Taxonomy" id="2051959"/>
    <lineage>
        <taxon>Bacteria</taxon>
        <taxon>Pseudomonadati</taxon>
        <taxon>Acidobacteriota</taxon>
        <taxon>Terriglobia</taxon>
        <taxon>Terriglobales</taxon>
        <taxon>Acidobacteriaceae</taxon>
        <taxon>Tunturiibacter</taxon>
    </lineage>
</organism>
<gene>
    <name evidence="3" type="ORF">HDF08_002897</name>
</gene>
<feature type="compositionally biased region" description="Low complexity" evidence="1">
    <location>
        <begin position="76"/>
        <end position="100"/>
    </location>
</feature>
<sequence>MKTPLTRTTIRGFYKKSIFASFVLTLLTTLPLHAQSYSQDADPPERVARLSILQGNVSLQPAGVDQFSQAEPNYPSPTAIASTSTTPASPNSKATPSPSAWASVPTSPSPA</sequence>
<feature type="chain" id="PRO_5032398895" evidence="2">
    <location>
        <begin position="35"/>
        <end position="111"/>
    </location>
</feature>
<reference evidence="3 4" key="1">
    <citation type="submission" date="2020-07" db="EMBL/GenBank/DDBJ databases">
        <title>Genomic Encyclopedia of Type Strains, Phase IV (KMG-V): Genome sequencing to study the core and pangenomes of soil and plant-associated prokaryotes.</title>
        <authorList>
            <person name="Whitman W."/>
        </authorList>
    </citation>
    <scope>NUCLEOTIDE SEQUENCE [LARGE SCALE GENOMIC DNA]</scope>
    <source>
        <strain evidence="3 4">M8UP22</strain>
    </source>
</reference>